<dbReference type="Proteomes" id="UP001249851">
    <property type="component" value="Unassembled WGS sequence"/>
</dbReference>
<evidence type="ECO:0000313" key="5">
    <source>
        <dbReference type="EMBL" id="KAK2551492.1"/>
    </source>
</evidence>
<feature type="domain" description="ZP" evidence="4">
    <location>
        <begin position="1"/>
        <end position="222"/>
    </location>
</feature>
<dbReference type="PANTHER" id="PTHR14002">
    <property type="entry name" value="ENDOGLIN/TGF-BETA RECEPTOR TYPE III"/>
    <property type="match status" value="1"/>
</dbReference>
<dbReference type="SMART" id="SM00241">
    <property type="entry name" value="ZP"/>
    <property type="match status" value="1"/>
</dbReference>
<dbReference type="EMBL" id="JARQWQ010000097">
    <property type="protein sequence ID" value="KAK2551492.1"/>
    <property type="molecule type" value="Genomic_DNA"/>
</dbReference>
<dbReference type="InterPro" id="IPR042235">
    <property type="entry name" value="ZP-C_dom"/>
</dbReference>
<dbReference type="PROSITE" id="PS51034">
    <property type="entry name" value="ZP_2"/>
    <property type="match status" value="1"/>
</dbReference>
<keyword evidence="3" id="KW-1133">Transmembrane helix</keyword>
<protein>
    <submittedName>
        <fullName evidence="5">ZP domain-containing protein</fullName>
    </submittedName>
</protein>
<dbReference type="Pfam" id="PF23344">
    <property type="entry name" value="ZP-N"/>
    <property type="match status" value="1"/>
</dbReference>
<gene>
    <name evidence="5" type="ORF">P5673_027682</name>
</gene>
<organism evidence="5 6">
    <name type="scientific">Acropora cervicornis</name>
    <name type="common">Staghorn coral</name>
    <dbReference type="NCBI Taxonomy" id="6130"/>
    <lineage>
        <taxon>Eukaryota</taxon>
        <taxon>Metazoa</taxon>
        <taxon>Cnidaria</taxon>
        <taxon>Anthozoa</taxon>
        <taxon>Hexacorallia</taxon>
        <taxon>Scleractinia</taxon>
        <taxon>Astrocoeniina</taxon>
        <taxon>Acroporidae</taxon>
        <taxon>Acropora</taxon>
    </lineage>
</organism>
<dbReference type="PANTHER" id="PTHR14002:SF43">
    <property type="entry name" value="DELTA-LIKE PROTEIN"/>
    <property type="match status" value="1"/>
</dbReference>
<feature type="transmembrane region" description="Helical" evidence="3">
    <location>
        <begin position="264"/>
        <end position="287"/>
    </location>
</feature>
<dbReference type="Gene3D" id="2.60.40.3210">
    <property type="entry name" value="Zona pellucida, ZP-N domain"/>
    <property type="match status" value="1"/>
</dbReference>
<keyword evidence="3" id="KW-0812">Transmembrane</keyword>
<keyword evidence="2" id="KW-1015">Disulfide bond</keyword>
<comment type="caution">
    <text evidence="5">The sequence shown here is derived from an EMBL/GenBank/DDBJ whole genome shotgun (WGS) entry which is preliminary data.</text>
</comment>
<reference evidence="5" key="1">
    <citation type="journal article" date="2023" name="G3 (Bethesda)">
        <title>Whole genome assembly and annotation of the endangered Caribbean coral Acropora cervicornis.</title>
        <authorList>
            <person name="Selwyn J.D."/>
            <person name="Vollmer S.V."/>
        </authorList>
    </citation>
    <scope>NUCLEOTIDE SEQUENCE</scope>
    <source>
        <strain evidence="5">K2</strain>
    </source>
</reference>
<dbReference type="InterPro" id="IPR055356">
    <property type="entry name" value="ZP-N"/>
</dbReference>
<reference evidence="5" key="2">
    <citation type="journal article" date="2023" name="Science">
        <title>Genomic signatures of disease resistance in endangered staghorn corals.</title>
        <authorList>
            <person name="Vollmer S.V."/>
            <person name="Selwyn J.D."/>
            <person name="Despard B.A."/>
            <person name="Roesel C.L."/>
        </authorList>
    </citation>
    <scope>NUCLEOTIDE SEQUENCE</scope>
    <source>
        <strain evidence="5">K2</strain>
    </source>
</reference>
<name>A0AAD9UVS2_ACRCE</name>
<keyword evidence="3" id="KW-0472">Membrane</keyword>
<keyword evidence="6" id="KW-1185">Reference proteome</keyword>
<accession>A0AAD9UVS2</accession>
<dbReference type="Gene3D" id="2.60.40.4100">
    <property type="entry name" value="Zona pellucida, ZP-C domain"/>
    <property type="match status" value="1"/>
</dbReference>
<evidence type="ECO:0000256" key="2">
    <source>
        <dbReference type="ARBA" id="ARBA00023157"/>
    </source>
</evidence>
<evidence type="ECO:0000313" key="6">
    <source>
        <dbReference type="Proteomes" id="UP001249851"/>
    </source>
</evidence>
<keyword evidence="1" id="KW-0732">Signal</keyword>
<dbReference type="Pfam" id="PF00100">
    <property type="entry name" value="Zona_pellucida"/>
    <property type="match status" value="1"/>
</dbReference>
<dbReference type="AlphaFoldDB" id="A0AAD9UVS2"/>
<dbReference type="InterPro" id="IPR001507">
    <property type="entry name" value="ZP_dom"/>
</dbReference>
<sequence>MEVFLDHTKHDNLDLDKVTLKDANCKASGTLNATHLWMDVPFDSCMTNHSTDGDTITYQNSLVAETRASAGSSLISREFQAEFPFKCTYPPEFGNFTFTMDMYKTDKYETPHEAFPVRLDLDDPMFLEVKVSSNDSKLVLIPLKCWATPSSDLEDNKYYTCGKADDPSLVFNYEESNVQRFKMGAFRFIGESLNSNVYLHCDVEACRKGDSDSRCAKGCETSRRRRRSSLASSAGTEQTVTLGPMKISEKAEVGAQEAVSSLTIFAAVAGVLGVIVLFLAVALVMLYKRYRSPQSATRVVYTKTANEEGKLLV</sequence>
<evidence type="ECO:0000256" key="1">
    <source>
        <dbReference type="ARBA" id="ARBA00022729"/>
    </source>
</evidence>
<dbReference type="InterPro" id="IPR055355">
    <property type="entry name" value="ZP-C"/>
</dbReference>
<proteinExistence type="predicted"/>
<evidence type="ECO:0000256" key="3">
    <source>
        <dbReference type="SAM" id="Phobius"/>
    </source>
</evidence>
<evidence type="ECO:0000259" key="4">
    <source>
        <dbReference type="PROSITE" id="PS51034"/>
    </source>
</evidence>